<evidence type="ECO:0000256" key="1">
    <source>
        <dbReference type="SAM" id="MobiDB-lite"/>
    </source>
</evidence>
<dbReference type="EMBL" id="CADEAL010000102">
    <property type="protein sequence ID" value="CAB1414391.1"/>
    <property type="molecule type" value="Genomic_DNA"/>
</dbReference>
<feature type="compositionally biased region" description="Low complexity" evidence="1">
    <location>
        <begin position="68"/>
        <end position="81"/>
    </location>
</feature>
<accession>A0A9N7Y6B1</accession>
<evidence type="ECO:0000313" key="2">
    <source>
        <dbReference type="EMBL" id="CAB1414391.1"/>
    </source>
</evidence>
<protein>
    <submittedName>
        <fullName evidence="2">Uncharacterized protein</fullName>
    </submittedName>
</protein>
<sequence length="124" mass="13985">MEVRPEGHPALLTPVTPPLREYGCGDLWQPHTSARKHQRAVTLYRLHESEGVKGRREMEINWGVQRHPSCPSSTPSSVQSSERWDGGINTLPPKPTLGMMDGQMQEGEWRRREGEIKGEKSEGS</sequence>
<dbReference type="AlphaFoldDB" id="A0A9N7Y6B1"/>
<proteinExistence type="predicted"/>
<keyword evidence="3" id="KW-1185">Reference proteome</keyword>
<gene>
    <name evidence="2" type="ORF">PLEPLA_LOCUS2100</name>
</gene>
<name>A0A9N7Y6B1_PLEPL</name>
<feature type="compositionally biased region" description="Basic and acidic residues" evidence="1">
    <location>
        <begin position="107"/>
        <end position="124"/>
    </location>
</feature>
<feature type="region of interest" description="Disordered" evidence="1">
    <location>
        <begin position="64"/>
        <end position="124"/>
    </location>
</feature>
<reference evidence="2" key="1">
    <citation type="submission" date="2020-03" db="EMBL/GenBank/DDBJ databases">
        <authorList>
            <person name="Weist P."/>
        </authorList>
    </citation>
    <scope>NUCLEOTIDE SEQUENCE</scope>
</reference>
<organism evidence="2 3">
    <name type="scientific">Pleuronectes platessa</name>
    <name type="common">European plaice</name>
    <dbReference type="NCBI Taxonomy" id="8262"/>
    <lineage>
        <taxon>Eukaryota</taxon>
        <taxon>Metazoa</taxon>
        <taxon>Chordata</taxon>
        <taxon>Craniata</taxon>
        <taxon>Vertebrata</taxon>
        <taxon>Euteleostomi</taxon>
        <taxon>Actinopterygii</taxon>
        <taxon>Neopterygii</taxon>
        <taxon>Teleostei</taxon>
        <taxon>Neoteleostei</taxon>
        <taxon>Acanthomorphata</taxon>
        <taxon>Carangaria</taxon>
        <taxon>Pleuronectiformes</taxon>
        <taxon>Pleuronectoidei</taxon>
        <taxon>Pleuronectidae</taxon>
        <taxon>Pleuronectes</taxon>
    </lineage>
</organism>
<comment type="caution">
    <text evidence="2">The sequence shown here is derived from an EMBL/GenBank/DDBJ whole genome shotgun (WGS) entry which is preliminary data.</text>
</comment>
<dbReference type="Proteomes" id="UP001153269">
    <property type="component" value="Unassembled WGS sequence"/>
</dbReference>
<evidence type="ECO:0000313" key="3">
    <source>
        <dbReference type="Proteomes" id="UP001153269"/>
    </source>
</evidence>